<feature type="compositionally biased region" description="Basic and acidic residues" evidence="1">
    <location>
        <begin position="320"/>
        <end position="376"/>
    </location>
</feature>
<gene>
    <name evidence="2" type="ORF">ILEXP_LOCUS38248</name>
</gene>
<proteinExistence type="predicted"/>
<accession>A0ABC8THB1</accession>
<feature type="compositionally biased region" description="Basic and acidic residues" evidence="1">
    <location>
        <begin position="48"/>
        <end position="57"/>
    </location>
</feature>
<dbReference type="AlphaFoldDB" id="A0ABC8THB1"/>
<feature type="compositionally biased region" description="Polar residues" evidence="1">
    <location>
        <begin position="125"/>
        <end position="143"/>
    </location>
</feature>
<sequence>MHKYSRDFGDKRKGLYLNEDFVFWRTKGRRARDRSPNVTASGSTVDRQFPDNQKEDSVESIDGNHSPPWSSPANVETDGSRGFERKDAVHDELLLEEGSTGMEREEMALNTVTTNDTLNDENVVHSVQKQKLSSQVEQPSYQNNDDREEYSKAARSSENSKARSGSSKDYRKSRDPVEEEVVQGGRSTRTRIIKRPVGENEDIGQRKDRDERQEIEKHHVTVKGREDSYSRKNWDPNLVHPLHVKTETIDRRKESDTSEVAWQRRGEDPHGKRTRPEDTRKREHSEEMGSRHRSKVRENERSDRDDHHQLRNYFDNGSWRAHDKDMGSRYRDRDDNLKSRSENMDDLHIKRRKDETQSRRDNADKDVLHIHTEESK</sequence>
<dbReference type="InterPro" id="IPR044976">
    <property type="entry name" value="FIPS5/FIPS3-like"/>
</dbReference>
<organism evidence="2 3">
    <name type="scientific">Ilex paraguariensis</name>
    <name type="common">yerba mate</name>
    <dbReference type="NCBI Taxonomy" id="185542"/>
    <lineage>
        <taxon>Eukaryota</taxon>
        <taxon>Viridiplantae</taxon>
        <taxon>Streptophyta</taxon>
        <taxon>Embryophyta</taxon>
        <taxon>Tracheophyta</taxon>
        <taxon>Spermatophyta</taxon>
        <taxon>Magnoliopsida</taxon>
        <taxon>eudicotyledons</taxon>
        <taxon>Gunneridae</taxon>
        <taxon>Pentapetalae</taxon>
        <taxon>asterids</taxon>
        <taxon>campanulids</taxon>
        <taxon>Aquifoliales</taxon>
        <taxon>Aquifoliaceae</taxon>
        <taxon>Ilex</taxon>
    </lineage>
</organism>
<protein>
    <recommendedName>
        <fullName evidence="4">FIP1[V]-like protein</fullName>
    </recommendedName>
</protein>
<dbReference type="EMBL" id="CAUOFW020005169">
    <property type="protein sequence ID" value="CAK9168832.1"/>
    <property type="molecule type" value="Genomic_DNA"/>
</dbReference>
<feature type="compositionally biased region" description="Basic and acidic residues" evidence="1">
    <location>
        <begin position="244"/>
        <end position="309"/>
    </location>
</feature>
<comment type="caution">
    <text evidence="2">The sequence shown here is derived from an EMBL/GenBank/DDBJ whole genome shotgun (WGS) entry which is preliminary data.</text>
</comment>
<dbReference type="Proteomes" id="UP001642360">
    <property type="component" value="Unassembled WGS sequence"/>
</dbReference>
<name>A0ABC8THB1_9AQUA</name>
<evidence type="ECO:0008006" key="4">
    <source>
        <dbReference type="Google" id="ProtNLM"/>
    </source>
</evidence>
<evidence type="ECO:0000256" key="1">
    <source>
        <dbReference type="SAM" id="MobiDB-lite"/>
    </source>
</evidence>
<reference evidence="2 3" key="1">
    <citation type="submission" date="2024-02" db="EMBL/GenBank/DDBJ databases">
        <authorList>
            <person name="Vignale AGUSTIN F."/>
            <person name="Sosa J E."/>
            <person name="Modenutti C."/>
        </authorList>
    </citation>
    <scope>NUCLEOTIDE SEQUENCE [LARGE SCALE GENOMIC DNA]</scope>
</reference>
<evidence type="ECO:0000313" key="3">
    <source>
        <dbReference type="Proteomes" id="UP001642360"/>
    </source>
</evidence>
<keyword evidence="3" id="KW-1185">Reference proteome</keyword>
<feature type="compositionally biased region" description="Basic and acidic residues" evidence="1">
    <location>
        <begin position="158"/>
        <end position="176"/>
    </location>
</feature>
<feature type="compositionally biased region" description="Basic and acidic residues" evidence="1">
    <location>
        <begin position="78"/>
        <end position="93"/>
    </location>
</feature>
<evidence type="ECO:0000313" key="2">
    <source>
        <dbReference type="EMBL" id="CAK9168832.1"/>
    </source>
</evidence>
<dbReference type="PANTHER" id="PTHR36884:SF1">
    <property type="entry name" value="FIP1[V]-LIKE PROTEIN"/>
    <property type="match status" value="1"/>
</dbReference>
<feature type="region of interest" description="Disordered" evidence="1">
    <location>
        <begin position="28"/>
        <end position="376"/>
    </location>
</feature>
<feature type="compositionally biased region" description="Low complexity" evidence="1">
    <location>
        <begin position="109"/>
        <end position="121"/>
    </location>
</feature>
<feature type="compositionally biased region" description="Basic and acidic residues" evidence="1">
    <location>
        <begin position="203"/>
        <end position="234"/>
    </location>
</feature>
<dbReference type="PANTHER" id="PTHR36884">
    <property type="entry name" value="FIP1[III]-LIKE PROTEIN"/>
    <property type="match status" value="1"/>
</dbReference>
<feature type="compositionally biased region" description="Polar residues" evidence="1">
    <location>
        <begin position="36"/>
        <end position="46"/>
    </location>
</feature>